<dbReference type="Gene3D" id="1.10.357.10">
    <property type="entry name" value="Tetracycline Repressor, domain 2"/>
    <property type="match status" value="1"/>
</dbReference>
<evidence type="ECO:0000256" key="2">
    <source>
        <dbReference type="ARBA" id="ARBA00023125"/>
    </source>
</evidence>
<dbReference type="GO" id="GO:0000976">
    <property type="term" value="F:transcription cis-regulatory region binding"/>
    <property type="evidence" value="ECO:0007669"/>
    <property type="project" value="TreeGrafter"/>
</dbReference>
<dbReference type="InterPro" id="IPR009057">
    <property type="entry name" value="Homeodomain-like_sf"/>
</dbReference>
<dbReference type="PROSITE" id="PS50977">
    <property type="entry name" value="HTH_TETR_2"/>
    <property type="match status" value="1"/>
</dbReference>
<dbReference type="SUPFAM" id="SSF48498">
    <property type="entry name" value="Tetracyclin repressor-like, C-terminal domain"/>
    <property type="match status" value="1"/>
</dbReference>
<evidence type="ECO:0000256" key="1">
    <source>
        <dbReference type="ARBA" id="ARBA00023015"/>
    </source>
</evidence>
<feature type="domain" description="HTH tetR-type" evidence="5">
    <location>
        <begin position="4"/>
        <end position="64"/>
    </location>
</feature>
<dbReference type="PRINTS" id="PR00455">
    <property type="entry name" value="HTHTETR"/>
</dbReference>
<dbReference type="AlphaFoldDB" id="A0A7C4AH07"/>
<accession>A0A7C4AH07</accession>
<reference evidence="6" key="1">
    <citation type="journal article" date="2020" name="mSystems">
        <title>Genome- and Community-Level Interaction Insights into Carbon Utilization and Element Cycling Functions of Hydrothermarchaeota in Hydrothermal Sediment.</title>
        <authorList>
            <person name="Zhou Z."/>
            <person name="Liu Y."/>
            <person name="Xu W."/>
            <person name="Pan J."/>
            <person name="Luo Z.H."/>
            <person name="Li M."/>
        </authorList>
    </citation>
    <scope>NUCLEOTIDE SEQUENCE [LARGE SCALE GENOMIC DNA]</scope>
    <source>
        <strain evidence="6">SpSt-413</strain>
    </source>
</reference>
<evidence type="ECO:0000256" key="4">
    <source>
        <dbReference type="PROSITE-ProRule" id="PRU00335"/>
    </source>
</evidence>
<name>A0A7C4AH07_9BACT</name>
<keyword evidence="1" id="KW-0805">Transcription regulation</keyword>
<sequence length="213" mass="23904">MEPNDTRTRILDAAIEAYLEKGVNATTVRDICARAKANVAAVNYHFGSKEALHAAVLEHSMDLCHRRYPVEEGMEACATAQERLCLLIRNMLRLSFPDDPYLERLSQLFWLEVGNPSPEFVPVNERFTRPLVQVLEAIVAEIIGPRADTDTLRLSIAAVVGQCMFHSQNRRFIHMIYPDKTYAPRDVRDLADHACRFALAGLAAVRASLEATP</sequence>
<dbReference type="EMBL" id="DSRP01000427">
    <property type="protein sequence ID" value="HGG92517.1"/>
    <property type="molecule type" value="Genomic_DNA"/>
</dbReference>
<dbReference type="Pfam" id="PF00440">
    <property type="entry name" value="TetR_N"/>
    <property type="match status" value="1"/>
</dbReference>
<dbReference type="InterPro" id="IPR036271">
    <property type="entry name" value="Tet_transcr_reg_TetR-rel_C_sf"/>
</dbReference>
<feature type="DNA-binding region" description="H-T-H motif" evidence="4">
    <location>
        <begin position="27"/>
        <end position="46"/>
    </location>
</feature>
<keyword evidence="2 4" id="KW-0238">DNA-binding</keyword>
<evidence type="ECO:0000259" key="5">
    <source>
        <dbReference type="PROSITE" id="PS50977"/>
    </source>
</evidence>
<dbReference type="GO" id="GO:0003700">
    <property type="term" value="F:DNA-binding transcription factor activity"/>
    <property type="evidence" value="ECO:0007669"/>
    <property type="project" value="TreeGrafter"/>
</dbReference>
<dbReference type="InterPro" id="IPR023772">
    <property type="entry name" value="DNA-bd_HTH_TetR-type_CS"/>
</dbReference>
<proteinExistence type="predicted"/>
<organism evidence="6">
    <name type="scientific">Fundidesulfovibrio putealis</name>
    <dbReference type="NCBI Taxonomy" id="270496"/>
    <lineage>
        <taxon>Bacteria</taxon>
        <taxon>Pseudomonadati</taxon>
        <taxon>Thermodesulfobacteriota</taxon>
        <taxon>Desulfovibrionia</taxon>
        <taxon>Desulfovibrionales</taxon>
        <taxon>Desulfovibrionaceae</taxon>
        <taxon>Fundidesulfovibrio</taxon>
    </lineage>
</organism>
<evidence type="ECO:0000313" key="6">
    <source>
        <dbReference type="EMBL" id="HGG92517.1"/>
    </source>
</evidence>
<protein>
    <submittedName>
        <fullName evidence="6">TetR/AcrR family transcriptional regulator</fullName>
    </submittedName>
</protein>
<dbReference type="InterPro" id="IPR015292">
    <property type="entry name" value="Tscrpt_reg_YbiH_C"/>
</dbReference>
<dbReference type="PANTHER" id="PTHR30055">
    <property type="entry name" value="HTH-TYPE TRANSCRIPTIONAL REGULATOR RUTR"/>
    <property type="match status" value="1"/>
</dbReference>
<dbReference type="InterPro" id="IPR050109">
    <property type="entry name" value="HTH-type_TetR-like_transc_reg"/>
</dbReference>
<dbReference type="InterPro" id="IPR001647">
    <property type="entry name" value="HTH_TetR"/>
</dbReference>
<dbReference type="SUPFAM" id="SSF46689">
    <property type="entry name" value="Homeodomain-like"/>
    <property type="match status" value="1"/>
</dbReference>
<evidence type="ECO:0000256" key="3">
    <source>
        <dbReference type="ARBA" id="ARBA00023163"/>
    </source>
</evidence>
<dbReference type="Gene3D" id="1.10.10.60">
    <property type="entry name" value="Homeodomain-like"/>
    <property type="match status" value="1"/>
</dbReference>
<keyword evidence="3" id="KW-0804">Transcription</keyword>
<gene>
    <name evidence="6" type="ORF">ENR59_06135</name>
</gene>
<dbReference type="PROSITE" id="PS01081">
    <property type="entry name" value="HTH_TETR_1"/>
    <property type="match status" value="1"/>
</dbReference>
<dbReference type="Pfam" id="PF09209">
    <property type="entry name" value="CecR_C"/>
    <property type="match status" value="1"/>
</dbReference>
<dbReference type="PANTHER" id="PTHR30055:SF234">
    <property type="entry name" value="HTH-TYPE TRANSCRIPTIONAL REGULATOR BETI"/>
    <property type="match status" value="1"/>
</dbReference>
<comment type="caution">
    <text evidence="6">The sequence shown here is derived from an EMBL/GenBank/DDBJ whole genome shotgun (WGS) entry which is preliminary data.</text>
</comment>